<organism evidence="2 3">
    <name type="scientific">Nocardioides dubius</name>
    <dbReference type="NCBI Taxonomy" id="317019"/>
    <lineage>
        <taxon>Bacteria</taxon>
        <taxon>Bacillati</taxon>
        <taxon>Actinomycetota</taxon>
        <taxon>Actinomycetes</taxon>
        <taxon>Propionibacteriales</taxon>
        <taxon>Nocardioidaceae</taxon>
        <taxon>Nocardioides</taxon>
    </lineage>
</organism>
<proteinExistence type="predicted"/>
<evidence type="ECO:0000313" key="3">
    <source>
        <dbReference type="Proteomes" id="UP001501581"/>
    </source>
</evidence>
<feature type="compositionally biased region" description="Basic and acidic residues" evidence="1">
    <location>
        <begin position="40"/>
        <end position="51"/>
    </location>
</feature>
<keyword evidence="3" id="KW-1185">Reference proteome</keyword>
<evidence type="ECO:0000313" key="2">
    <source>
        <dbReference type="EMBL" id="GAA1108380.1"/>
    </source>
</evidence>
<dbReference type="EMBL" id="BAAALG010000011">
    <property type="protein sequence ID" value="GAA1108380.1"/>
    <property type="molecule type" value="Genomic_DNA"/>
</dbReference>
<feature type="region of interest" description="Disordered" evidence="1">
    <location>
        <begin position="1"/>
        <end position="59"/>
    </location>
</feature>
<comment type="caution">
    <text evidence="2">The sequence shown here is derived from an EMBL/GenBank/DDBJ whole genome shotgun (WGS) entry which is preliminary data.</text>
</comment>
<dbReference type="Proteomes" id="UP001501581">
    <property type="component" value="Unassembled WGS sequence"/>
</dbReference>
<protein>
    <submittedName>
        <fullName evidence="2">Uncharacterized protein</fullName>
    </submittedName>
</protein>
<sequence length="59" mass="6397">MLDMEPRACDAAPPSSGPDYRHLPEPVDPDAVIGLVDARSLPDPEADRNVAQDRALLYP</sequence>
<reference evidence="3" key="1">
    <citation type="journal article" date="2019" name="Int. J. Syst. Evol. Microbiol.">
        <title>The Global Catalogue of Microorganisms (GCM) 10K type strain sequencing project: providing services to taxonomists for standard genome sequencing and annotation.</title>
        <authorList>
            <consortium name="The Broad Institute Genomics Platform"/>
            <consortium name="The Broad Institute Genome Sequencing Center for Infectious Disease"/>
            <person name="Wu L."/>
            <person name="Ma J."/>
        </authorList>
    </citation>
    <scope>NUCLEOTIDE SEQUENCE [LARGE SCALE GENOMIC DNA]</scope>
    <source>
        <strain evidence="3">JCM 13008</strain>
    </source>
</reference>
<name>A0ABP4EGQ4_9ACTN</name>
<evidence type="ECO:0000256" key="1">
    <source>
        <dbReference type="SAM" id="MobiDB-lite"/>
    </source>
</evidence>
<accession>A0ABP4EGQ4</accession>
<gene>
    <name evidence="2" type="ORF">GCM10009668_30710</name>
</gene>